<accession>A0ACB1ALB6</accession>
<organism evidence="1 2">
    <name type="scientific">Meloidogyne enterolobii</name>
    <name type="common">Root-knot nematode worm</name>
    <name type="synonym">Meloidogyne mayaguensis</name>
    <dbReference type="NCBI Taxonomy" id="390850"/>
    <lineage>
        <taxon>Eukaryota</taxon>
        <taxon>Metazoa</taxon>
        <taxon>Ecdysozoa</taxon>
        <taxon>Nematoda</taxon>
        <taxon>Chromadorea</taxon>
        <taxon>Rhabditida</taxon>
        <taxon>Tylenchina</taxon>
        <taxon>Tylenchomorpha</taxon>
        <taxon>Tylenchoidea</taxon>
        <taxon>Meloidogynidae</taxon>
        <taxon>Meloidogyninae</taxon>
        <taxon>Meloidogyne</taxon>
    </lineage>
</organism>
<keyword evidence="2" id="KW-1185">Reference proteome</keyword>
<proteinExistence type="predicted"/>
<reference evidence="1" key="1">
    <citation type="submission" date="2023-11" db="EMBL/GenBank/DDBJ databases">
        <authorList>
            <person name="Poullet M."/>
        </authorList>
    </citation>
    <scope>NUCLEOTIDE SEQUENCE</scope>
    <source>
        <strain evidence="1">E1834</strain>
    </source>
</reference>
<gene>
    <name evidence="1" type="ORF">MENTE1834_LOCUS40249</name>
</gene>
<name>A0ACB1ALB6_MELEN</name>
<protein>
    <submittedName>
        <fullName evidence="1">Uncharacterized protein</fullName>
    </submittedName>
</protein>
<evidence type="ECO:0000313" key="2">
    <source>
        <dbReference type="Proteomes" id="UP001497535"/>
    </source>
</evidence>
<dbReference type="Proteomes" id="UP001497535">
    <property type="component" value="Unassembled WGS sequence"/>
</dbReference>
<evidence type="ECO:0000313" key="1">
    <source>
        <dbReference type="EMBL" id="CAK5092966.1"/>
    </source>
</evidence>
<sequence>MLSKNFPTIVSKSSNTKFSVVTLEGISGNGDSSSTSSFIAFLTTSRKMSI</sequence>
<comment type="caution">
    <text evidence="1">The sequence shown here is derived from an EMBL/GenBank/DDBJ whole genome shotgun (WGS) entry which is preliminary data.</text>
</comment>
<dbReference type="EMBL" id="CAVMJV010000094">
    <property type="protein sequence ID" value="CAK5092966.1"/>
    <property type="molecule type" value="Genomic_DNA"/>
</dbReference>